<feature type="compositionally biased region" description="Basic and acidic residues" evidence="2">
    <location>
        <begin position="131"/>
        <end position="146"/>
    </location>
</feature>
<comment type="similarity">
    <text evidence="1">Belongs to the UPF0355 family.</text>
</comment>
<feature type="domain" description="General stress protein 17M-like" evidence="3">
    <location>
        <begin position="5"/>
        <end position="96"/>
    </location>
</feature>
<accession>A0A558AU27</accession>
<feature type="compositionally biased region" description="Basic and acidic residues" evidence="2">
    <location>
        <begin position="162"/>
        <end position="178"/>
    </location>
</feature>
<feature type="region of interest" description="Disordered" evidence="2">
    <location>
        <begin position="127"/>
        <end position="238"/>
    </location>
</feature>
<reference evidence="4 5" key="1">
    <citation type="submission" date="2019-07" db="EMBL/GenBank/DDBJ databases">
        <title>Salinicoccus cyprini sp. nov., isolated from gastro-intestinal tract of mirror carp, Cyprinus carpio var. specularis, collected from Gobind Sagar Reservoir, Himachal Pradesh, India.</title>
        <authorList>
            <person name="Talwar C."/>
            <person name="Singh A.K."/>
            <person name="Lal R."/>
            <person name="Negi R.K."/>
        </authorList>
    </citation>
    <scope>NUCLEOTIDE SEQUENCE [LARGE SCALE GENOMIC DNA]</scope>
    <source>
        <strain evidence="4 5">CT19</strain>
    </source>
</reference>
<evidence type="ECO:0000313" key="4">
    <source>
        <dbReference type="EMBL" id="TVT27769.1"/>
    </source>
</evidence>
<feature type="compositionally biased region" description="Basic and acidic residues" evidence="2">
    <location>
        <begin position="205"/>
        <end position="214"/>
    </location>
</feature>
<name>A0A558AU27_9STAP</name>
<dbReference type="RefSeq" id="WP_145288746.1">
    <property type="nucleotide sequence ID" value="NZ_VMSJ01000003.1"/>
</dbReference>
<sequence>MRKMETFVDEREVKERIDQLKSQGVDESDITIIANRDLDVGGAFGDYSDVNLRSSEGSPWDKVVSFFTGENTRDQPVNDNTLTEGEEEEFRRALDENKIILYADGAAGRDTDATGTVYDDTTAAEQGAKTRVTDDTAVTERDRNRGVIDNSYGDATGVEEGAETRATDDYAATDRDRNQGVIDNSYGDATGMAEGSRANLASGDAHTDHEHNIADEELGHEDVDAEEAPKTDRKYDKI</sequence>
<dbReference type="OrthoDB" id="2388692at2"/>
<evidence type="ECO:0000256" key="2">
    <source>
        <dbReference type="SAM" id="MobiDB-lite"/>
    </source>
</evidence>
<keyword evidence="5" id="KW-1185">Reference proteome</keyword>
<evidence type="ECO:0000313" key="5">
    <source>
        <dbReference type="Proteomes" id="UP000315103"/>
    </source>
</evidence>
<evidence type="ECO:0000256" key="1">
    <source>
        <dbReference type="ARBA" id="ARBA00008128"/>
    </source>
</evidence>
<dbReference type="EMBL" id="VMSJ01000003">
    <property type="protein sequence ID" value="TVT27769.1"/>
    <property type="molecule type" value="Genomic_DNA"/>
</dbReference>
<dbReference type="InterPro" id="IPR025889">
    <property type="entry name" value="GSP17M-like_dom"/>
</dbReference>
<gene>
    <name evidence="4" type="ORF">FO441_08665</name>
</gene>
<feature type="compositionally biased region" description="Basic and acidic residues" evidence="2">
    <location>
        <begin position="227"/>
        <end position="238"/>
    </location>
</feature>
<evidence type="ECO:0000259" key="3">
    <source>
        <dbReference type="Pfam" id="PF11181"/>
    </source>
</evidence>
<dbReference type="Proteomes" id="UP000315103">
    <property type="component" value="Unassembled WGS sequence"/>
</dbReference>
<proteinExistence type="inferred from homology"/>
<protein>
    <recommendedName>
        <fullName evidence="3">General stress protein 17M-like domain-containing protein</fullName>
    </recommendedName>
</protein>
<dbReference type="AlphaFoldDB" id="A0A558AU27"/>
<dbReference type="Pfam" id="PF11181">
    <property type="entry name" value="YflT"/>
    <property type="match status" value="1"/>
</dbReference>
<feature type="compositionally biased region" description="Acidic residues" evidence="2">
    <location>
        <begin position="215"/>
        <end position="226"/>
    </location>
</feature>
<comment type="caution">
    <text evidence="4">The sequence shown here is derived from an EMBL/GenBank/DDBJ whole genome shotgun (WGS) entry which is preliminary data.</text>
</comment>
<organism evidence="4 5">
    <name type="scientific">Salinicoccus cyprini</name>
    <dbReference type="NCBI Taxonomy" id="2493691"/>
    <lineage>
        <taxon>Bacteria</taxon>
        <taxon>Bacillati</taxon>
        <taxon>Bacillota</taxon>
        <taxon>Bacilli</taxon>
        <taxon>Bacillales</taxon>
        <taxon>Staphylococcaceae</taxon>
        <taxon>Salinicoccus</taxon>
    </lineage>
</organism>